<evidence type="ECO:0000256" key="1">
    <source>
        <dbReference type="ARBA" id="ARBA00004370"/>
    </source>
</evidence>
<dbReference type="EMBL" id="CM010723">
    <property type="protein sequence ID" value="RZC78850.1"/>
    <property type="molecule type" value="Genomic_DNA"/>
</dbReference>
<dbReference type="Proteomes" id="UP000316621">
    <property type="component" value="Chromosome 9"/>
</dbReference>
<dbReference type="GO" id="GO:0016020">
    <property type="term" value="C:membrane"/>
    <property type="evidence" value="ECO:0007669"/>
    <property type="project" value="UniProtKB-SubCell"/>
</dbReference>
<dbReference type="PANTHER" id="PTHR48261:SF6">
    <property type="entry name" value="GLYCOSYLTRANSFERASE FAMILY PROTEIN"/>
    <property type="match status" value="1"/>
</dbReference>
<accession>A0A4Y7L2K6</accession>
<dbReference type="InterPro" id="IPR015338">
    <property type="entry name" value="GT64_dom"/>
</dbReference>
<name>A0A4Y7L2K6_PAPSO</name>
<organism evidence="7 8">
    <name type="scientific">Papaver somniferum</name>
    <name type="common">Opium poppy</name>
    <dbReference type="NCBI Taxonomy" id="3469"/>
    <lineage>
        <taxon>Eukaryota</taxon>
        <taxon>Viridiplantae</taxon>
        <taxon>Streptophyta</taxon>
        <taxon>Embryophyta</taxon>
        <taxon>Tracheophyta</taxon>
        <taxon>Spermatophyta</taxon>
        <taxon>Magnoliopsida</taxon>
        <taxon>Ranunculales</taxon>
        <taxon>Papaveraceae</taxon>
        <taxon>Papaveroideae</taxon>
        <taxon>Papaver</taxon>
    </lineage>
</organism>
<evidence type="ECO:0000256" key="3">
    <source>
        <dbReference type="ARBA" id="ARBA00022679"/>
    </source>
</evidence>
<sequence>MILTGAAFIDHRVAFQRYWSEEAKEGRDFVDKYFNCEDLLLNFLYANASSSSRVVEYVKPAWAIDTSKFSSAAISRNTQVHYQFRTNCLLEFSQLYGSLGRKWAFKGRKDGWDV</sequence>
<evidence type="ECO:0000313" key="8">
    <source>
        <dbReference type="Proteomes" id="UP000316621"/>
    </source>
</evidence>
<dbReference type="InterPro" id="IPR004263">
    <property type="entry name" value="Exostosin"/>
</dbReference>
<proteinExistence type="inferred from homology"/>
<keyword evidence="5" id="KW-1015">Disulfide bond</keyword>
<comment type="subcellular location">
    <subcellularLocation>
        <location evidence="1">Membrane</location>
    </subcellularLocation>
</comment>
<keyword evidence="4" id="KW-0472">Membrane</keyword>
<dbReference type="Gene3D" id="3.90.550.10">
    <property type="entry name" value="Spore Coat Polysaccharide Biosynthesis Protein SpsA, Chain A"/>
    <property type="match status" value="1"/>
</dbReference>
<evidence type="ECO:0000256" key="5">
    <source>
        <dbReference type="ARBA" id="ARBA00023157"/>
    </source>
</evidence>
<dbReference type="AlphaFoldDB" id="A0A4Y7L2K6"/>
<evidence type="ECO:0000313" key="7">
    <source>
        <dbReference type="EMBL" id="RZC78850.1"/>
    </source>
</evidence>
<keyword evidence="3" id="KW-0808">Transferase</keyword>
<dbReference type="InterPro" id="IPR029044">
    <property type="entry name" value="Nucleotide-diphossugar_trans"/>
</dbReference>
<dbReference type="GO" id="GO:0016757">
    <property type="term" value="F:glycosyltransferase activity"/>
    <property type="evidence" value="ECO:0007669"/>
    <property type="project" value="InterPro"/>
</dbReference>
<comment type="similarity">
    <text evidence="2">Belongs to the glycosyltransferase 64 family.</text>
</comment>
<evidence type="ECO:0000256" key="2">
    <source>
        <dbReference type="ARBA" id="ARBA00008700"/>
    </source>
</evidence>
<evidence type="ECO:0000256" key="4">
    <source>
        <dbReference type="ARBA" id="ARBA00023136"/>
    </source>
</evidence>
<reference evidence="7 8" key="1">
    <citation type="journal article" date="2018" name="Science">
        <title>The opium poppy genome and morphinan production.</title>
        <authorList>
            <person name="Guo L."/>
            <person name="Winzer T."/>
            <person name="Yang X."/>
            <person name="Li Y."/>
            <person name="Ning Z."/>
            <person name="He Z."/>
            <person name="Teodor R."/>
            <person name="Lu Y."/>
            <person name="Bowser T.A."/>
            <person name="Graham I.A."/>
            <person name="Ye K."/>
        </authorList>
    </citation>
    <scope>NUCLEOTIDE SEQUENCE [LARGE SCALE GENOMIC DNA]</scope>
    <source>
        <strain evidence="8">cv. HN1</strain>
        <tissue evidence="7">Leaves</tissue>
    </source>
</reference>
<evidence type="ECO:0000259" key="6">
    <source>
        <dbReference type="Pfam" id="PF09258"/>
    </source>
</evidence>
<protein>
    <recommendedName>
        <fullName evidence="6">Glycosyl transferase 64 domain-containing protein</fullName>
    </recommendedName>
</protein>
<dbReference type="Pfam" id="PF09258">
    <property type="entry name" value="Glyco_transf_64"/>
    <property type="match status" value="1"/>
</dbReference>
<feature type="domain" description="Glycosyl transferase 64" evidence="6">
    <location>
        <begin position="1"/>
        <end position="98"/>
    </location>
</feature>
<gene>
    <name evidence="7" type="ORF">C5167_003060</name>
</gene>
<dbReference type="PANTHER" id="PTHR48261">
    <property type="entry name" value="ACETYLGLUCOSAMINYLTRANSFERASE"/>
    <property type="match status" value="1"/>
</dbReference>
<dbReference type="Gramene" id="RZC78850">
    <property type="protein sequence ID" value="RZC78850"/>
    <property type="gene ID" value="C5167_003060"/>
</dbReference>
<keyword evidence="8" id="KW-1185">Reference proteome</keyword>